<dbReference type="SUPFAM" id="SSF53448">
    <property type="entry name" value="Nucleotide-diphospho-sugar transferases"/>
    <property type="match status" value="1"/>
</dbReference>
<dbReference type="CDD" id="cd00761">
    <property type="entry name" value="Glyco_tranf_GTA_type"/>
    <property type="match status" value="1"/>
</dbReference>
<comment type="caution">
    <text evidence="2">The sequence shown here is derived from an EMBL/GenBank/DDBJ whole genome shotgun (WGS) entry which is preliminary data.</text>
</comment>
<dbReference type="PANTHER" id="PTHR22916:SF3">
    <property type="entry name" value="UDP-GLCNAC:BETAGAL BETA-1,3-N-ACETYLGLUCOSAMINYLTRANSFERASE-LIKE PROTEIN 1"/>
    <property type="match status" value="1"/>
</dbReference>
<dbReference type="PANTHER" id="PTHR22916">
    <property type="entry name" value="GLYCOSYLTRANSFERASE"/>
    <property type="match status" value="1"/>
</dbReference>
<evidence type="ECO:0000313" key="2">
    <source>
        <dbReference type="EMBL" id="MPL71245.1"/>
    </source>
</evidence>
<feature type="domain" description="Glycosyltransferase 2-like" evidence="1">
    <location>
        <begin position="5"/>
        <end position="166"/>
    </location>
</feature>
<proteinExistence type="predicted"/>
<evidence type="ECO:0000259" key="1">
    <source>
        <dbReference type="Pfam" id="PF00535"/>
    </source>
</evidence>
<sequence>MYKISIIVPVYNVEQFLDVALNSIKKQTIGFENLQVIFVNDCSDDFSGVIIDDFAKKYDNIISIHLETNSGYAGTPRNVGINYATSDYIMFLDPDDYYVNNACEVLYDEIIETCSDIVFGTYKLTKDSNHKIQKNTFKNIVRIEKIDEELNLLKLYPSIWTKIYNRKFIVDNNIRFLDGVPAQDLVFVVNSFLKANGIVYLPNNIITCYNFTRQKNNCSVSHNISKKYLLGLIDANTELYNIIKNEDNFVELFLILRGHISHIFNQLMKSNLDKKDKIDILNYFGPLCSNLNDIENYSLNSIYWEPVFTKVSDKKFEEALDILDLLIPILYKVNKLNNSIKSKNKQIKRLKSTKYWIKYKLKKFLHKLF</sequence>
<accession>A0A644TWD4</accession>
<dbReference type="EMBL" id="VSSQ01000058">
    <property type="protein sequence ID" value="MPL71245.1"/>
    <property type="molecule type" value="Genomic_DNA"/>
</dbReference>
<dbReference type="Pfam" id="PF00535">
    <property type="entry name" value="Glycos_transf_2"/>
    <property type="match status" value="1"/>
</dbReference>
<dbReference type="AlphaFoldDB" id="A0A644TWD4"/>
<reference evidence="2" key="1">
    <citation type="submission" date="2019-08" db="EMBL/GenBank/DDBJ databases">
        <authorList>
            <person name="Kucharzyk K."/>
            <person name="Murdoch R.W."/>
            <person name="Higgins S."/>
            <person name="Loffler F."/>
        </authorList>
    </citation>
    <scope>NUCLEOTIDE SEQUENCE</scope>
</reference>
<dbReference type="Gene3D" id="3.90.550.10">
    <property type="entry name" value="Spore Coat Polysaccharide Biosynthesis Protein SpsA, Chain A"/>
    <property type="match status" value="1"/>
</dbReference>
<name>A0A644TWD4_9ZZZZ</name>
<protein>
    <recommendedName>
        <fullName evidence="1">Glycosyltransferase 2-like domain-containing protein</fullName>
    </recommendedName>
</protein>
<dbReference type="InterPro" id="IPR029044">
    <property type="entry name" value="Nucleotide-diphossugar_trans"/>
</dbReference>
<dbReference type="GO" id="GO:0016758">
    <property type="term" value="F:hexosyltransferase activity"/>
    <property type="evidence" value="ECO:0007669"/>
    <property type="project" value="UniProtKB-ARBA"/>
</dbReference>
<gene>
    <name evidence="2" type="ORF">SDC9_17019</name>
</gene>
<organism evidence="2">
    <name type="scientific">bioreactor metagenome</name>
    <dbReference type="NCBI Taxonomy" id="1076179"/>
    <lineage>
        <taxon>unclassified sequences</taxon>
        <taxon>metagenomes</taxon>
        <taxon>ecological metagenomes</taxon>
    </lineage>
</organism>
<dbReference type="InterPro" id="IPR001173">
    <property type="entry name" value="Glyco_trans_2-like"/>
</dbReference>